<accession>G7VFV7</accession>
<dbReference type="BioCyc" id="PSP1104324:GJSN-297-MONOMER"/>
<dbReference type="RefSeq" id="WP_014287592.1">
    <property type="nucleotide sequence ID" value="NC_016645.1"/>
</dbReference>
<sequence>MSRGRYVYEDPSIGAIISAVAVVDFILGERLYESYLKQTIKGPGDLSLVYKNAKVVVIEFKAPELATCNWRKCWRYEIGQVRSSLFNKYLQLASKGLLFLGLVHGLVKPSRAPPNGDATFRYAPLTTAFVPPNDAGRCLTMLSQKNTTTLNITSGYIWFRYLFRDCDIDPRRVYFVDLTRVTYRRDFVWRYFATCTCERYACNYAIGRIWTQECGQLKIIDLANLLCCLIKCKFGKLDEEAKDLLKMVASYLQEAPHEAPYLYVLTSTLELIPLRDFIDMVGGGGEG</sequence>
<keyword evidence="2" id="KW-1185">Reference proteome</keyword>
<dbReference type="KEGG" id="pyr:P186_0309"/>
<name>G7VFV7_9CREN</name>
<dbReference type="AlphaFoldDB" id="G7VFV7"/>
<proteinExistence type="predicted"/>
<evidence type="ECO:0000313" key="2">
    <source>
        <dbReference type="Proteomes" id="UP000005867"/>
    </source>
</evidence>
<gene>
    <name evidence="1" type="ORF">P186_0309</name>
</gene>
<protein>
    <submittedName>
        <fullName evidence="1">Uncharacterized protein</fullName>
    </submittedName>
</protein>
<dbReference type="EMBL" id="CP003098">
    <property type="protein sequence ID" value="AET31764.1"/>
    <property type="molecule type" value="Genomic_DNA"/>
</dbReference>
<evidence type="ECO:0000313" key="1">
    <source>
        <dbReference type="EMBL" id="AET31764.1"/>
    </source>
</evidence>
<dbReference type="GeneID" id="11594573"/>
<dbReference type="STRING" id="1104324.P186_0309"/>
<dbReference type="Proteomes" id="UP000005867">
    <property type="component" value="Chromosome"/>
</dbReference>
<dbReference type="HOGENOM" id="CLU_1006925_0_0_2"/>
<reference evidence="1 2" key="1">
    <citation type="journal article" date="2012" name="J. Bacteriol.">
        <title>Complete genome sequence of strain 1860, a crenarchaeon of the genus pyrobaculum able to grow with various electron acceptors.</title>
        <authorList>
            <person name="Mardanov A.V."/>
            <person name="Gumerov V.M."/>
            <person name="Slobodkina G.B."/>
            <person name="Beletsky A.V."/>
            <person name="Bonch-Osmolovskaya E.A."/>
            <person name="Ravin N.V."/>
            <person name="Skryabin K.G."/>
        </authorList>
    </citation>
    <scope>NUCLEOTIDE SEQUENCE [LARGE SCALE GENOMIC DNA]</scope>
    <source>
        <strain evidence="1 2">1860</strain>
    </source>
</reference>
<organism evidence="1 2">
    <name type="scientific">Pyrobaculum ferrireducens</name>
    <dbReference type="NCBI Taxonomy" id="1104324"/>
    <lineage>
        <taxon>Archaea</taxon>
        <taxon>Thermoproteota</taxon>
        <taxon>Thermoprotei</taxon>
        <taxon>Thermoproteales</taxon>
        <taxon>Thermoproteaceae</taxon>
        <taxon>Pyrobaculum</taxon>
    </lineage>
</organism>